<comment type="caution">
    <text evidence="18">The sequence shown here is derived from an EMBL/GenBank/DDBJ whole genome shotgun (WGS) entry which is preliminary data.</text>
</comment>
<reference evidence="18" key="1">
    <citation type="submission" date="2019-08" db="EMBL/GenBank/DDBJ databases">
        <title>The genome of the North American firefly Photinus pyralis.</title>
        <authorList>
            <consortium name="Photinus pyralis genome working group"/>
            <person name="Fallon T.R."/>
            <person name="Sander Lower S.E."/>
            <person name="Weng J.-K."/>
        </authorList>
    </citation>
    <scope>NUCLEOTIDE SEQUENCE</scope>
    <source>
        <strain evidence="18">TRF0915ILg1</strain>
        <tissue evidence="18">Whole body</tissue>
    </source>
</reference>
<evidence type="ECO:0000256" key="2">
    <source>
        <dbReference type="ARBA" id="ARBA00012552"/>
    </source>
</evidence>
<dbReference type="GO" id="GO:0003723">
    <property type="term" value="F:RNA binding"/>
    <property type="evidence" value="ECO:0007669"/>
    <property type="project" value="UniProtKB-KW"/>
</dbReference>
<dbReference type="OrthoDB" id="1191041at2759"/>
<evidence type="ECO:0000259" key="16">
    <source>
        <dbReference type="PROSITE" id="PS51194"/>
    </source>
</evidence>
<dbReference type="PANTHER" id="PTHR47959:SF21">
    <property type="entry name" value="DEAD-BOX HELICASE 56"/>
    <property type="match status" value="1"/>
</dbReference>
<protein>
    <recommendedName>
        <fullName evidence="2">RNA helicase</fullName>
        <ecNumber evidence="2">3.6.4.13</ecNumber>
    </recommendedName>
</protein>
<dbReference type="InterPro" id="IPR011545">
    <property type="entry name" value="DEAD/DEAH_box_helicase_dom"/>
</dbReference>
<dbReference type="InterPro" id="IPR014014">
    <property type="entry name" value="RNA_helicase_DEAD_Q_motif"/>
</dbReference>
<dbReference type="CDD" id="cd18787">
    <property type="entry name" value="SF2_C_DEAD"/>
    <property type="match status" value="1"/>
</dbReference>
<dbReference type="InterPro" id="IPR001650">
    <property type="entry name" value="Helicase_C-like"/>
</dbReference>
<evidence type="ECO:0000256" key="5">
    <source>
        <dbReference type="ARBA" id="ARBA00022741"/>
    </source>
</evidence>
<sequence length="656" mass="74326">MEEEREEKPLNFHEMEIDDRILKAIAKLGWQTPTLIQERAIPMLLEGKDVLVRARTGSGKTAAFAIPVIQKILNNKHTVTHQQVKALILAPSKELCHQICNVIKDLTIKCSREVRCIDVAPQVDLSVQRPLLVEKPDIVVGTPARTLQHIKAGNLNLKESLEMIVIDEADLVFSFGYEAELKQLMSYLPNIYQAILASATLSEDVKSLKSLVLHNPVTLKLEEPDLAPTSQLTHYHLTAEEMDKATILYALIKLHLIRGKSIIFVNTVDKCYKIKLYLEQFGIPTCVLNSELPAAVRCHSVNQFNQGIYDIIVASDEKALEDPGEPSTSDKHKKESKKSKRKKDKESGVSRGIDFQFVSNVINFDFPLDVQSYIHRAGRTARGNNQGSVLSFVSMKEKPLLDKVEKHLQEGHSESAVVKAYQFKLEEVEGFRYRAKDAWRAVTRIAVREARLKEIKQEIFNCQKLKSYFEDNPNDLQLLRHDKALHTVRVQQHLADVPEYIVPPTLKNLAGISKRGSKRKREHYRTSESSAAKFQRDDALQIFSLSGNVNNMKLAMNKELIVTLLVLGVVWGEVQSCISCGSECESACGTRHFRTCCFNYLRKRSQPEAFISPAMDPSLRLELWLAKERNSILQRESDLPSSLIPNRSRFANTEKP</sequence>
<evidence type="ECO:0000256" key="14">
    <source>
        <dbReference type="SAM" id="MobiDB-lite"/>
    </source>
</evidence>
<evidence type="ECO:0000256" key="3">
    <source>
        <dbReference type="ARBA" id="ARBA00022517"/>
    </source>
</evidence>
<dbReference type="GO" id="GO:0005829">
    <property type="term" value="C:cytosol"/>
    <property type="evidence" value="ECO:0007669"/>
    <property type="project" value="TreeGrafter"/>
</dbReference>
<evidence type="ECO:0000313" key="18">
    <source>
        <dbReference type="EMBL" id="KAF2896811.1"/>
    </source>
</evidence>
<dbReference type="PROSITE" id="PS51192">
    <property type="entry name" value="HELICASE_ATP_BIND_1"/>
    <property type="match status" value="1"/>
</dbReference>
<evidence type="ECO:0000256" key="1">
    <source>
        <dbReference type="ARBA" id="ARBA00004604"/>
    </source>
</evidence>
<evidence type="ECO:0000256" key="8">
    <source>
        <dbReference type="ARBA" id="ARBA00022840"/>
    </source>
</evidence>
<evidence type="ECO:0000256" key="4">
    <source>
        <dbReference type="ARBA" id="ARBA00022552"/>
    </source>
</evidence>
<keyword evidence="7" id="KW-0347">Helicase</keyword>
<dbReference type="InterPro" id="IPR050079">
    <property type="entry name" value="DEAD_box_RNA_helicase"/>
</dbReference>
<dbReference type="GO" id="GO:0003724">
    <property type="term" value="F:RNA helicase activity"/>
    <property type="evidence" value="ECO:0007669"/>
    <property type="project" value="UniProtKB-EC"/>
</dbReference>
<dbReference type="FunFam" id="3.40.50.300:FF:001046">
    <property type="entry name" value="Probable ATP-dependent RNA helicase ddx56"/>
    <property type="match status" value="1"/>
</dbReference>
<accession>A0A8K0D4E1</accession>
<comment type="subcellular location">
    <subcellularLocation>
        <location evidence="1">Nucleus</location>
        <location evidence="1">Nucleolus</location>
    </subcellularLocation>
</comment>
<dbReference type="GO" id="GO:0006364">
    <property type="term" value="P:rRNA processing"/>
    <property type="evidence" value="ECO:0007669"/>
    <property type="project" value="UniProtKB-KW"/>
</dbReference>
<keyword evidence="4" id="KW-0698">rRNA processing</keyword>
<keyword evidence="6" id="KW-0378">Hydrolase</keyword>
<evidence type="ECO:0000256" key="9">
    <source>
        <dbReference type="ARBA" id="ARBA00022884"/>
    </source>
</evidence>
<keyword evidence="10" id="KW-0539">Nucleus</keyword>
<dbReference type="Gene3D" id="3.40.50.300">
    <property type="entry name" value="P-loop containing nucleotide triphosphate hydrolases"/>
    <property type="match status" value="2"/>
</dbReference>
<feature type="short sequence motif" description="Q motif" evidence="13">
    <location>
        <begin position="10"/>
        <end position="38"/>
    </location>
</feature>
<feature type="domain" description="Helicase ATP-binding" evidence="15">
    <location>
        <begin position="41"/>
        <end position="219"/>
    </location>
</feature>
<comment type="catalytic activity">
    <reaction evidence="12">
        <text>ATP + H2O = ADP + phosphate + H(+)</text>
        <dbReference type="Rhea" id="RHEA:13065"/>
        <dbReference type="ChEBI" id="CHEBI:15377"/>
        <dbReference type="ChEBI" id="CHEBI:15378"/>
        <dbReference type="ChEBI" id="CHEBI:30616"/>
        <dbReference type="ChEBI" id="CHEBI:43474"/>
        <dbReference type="ChEBI" id="CHEBI:456216"/>
        <dbReference type="EC" id="3.6.4.13"/>
    </reaction>
</comment>
<evidence type="ECO:0000259" key="17">
    <source>
        <dbReference type="PROSITE" id="PS51195"/>
    </source>
</evidence>
<dbReference type="SMART" id="SM00487">
    <property type="entry name" value="DEXDc"/>
    <property type="match status" value="1"/>
</dbReference>
<keyword evidence="19" id="KW-1185">Reference proteome</keyword>
<dbReference type="SUPFAM" id="SSF52540">
    <property type="entry name" value="P-loop containing nucleoside triphosphate hydrolases"/>
    <property type="match status" value="2"/>
</dbReference>
<dbReference type="CDD" id="cd17961">
    <property type="entry name" value="DEADc_DDX56"/>
    <property type="match status" value="1"/>
</dbReference>
<dbReference type="InterPro" id="IPR014001">
    <property type="entry name" value="Helicase_ATP-bd"/>
</dbReference>
<evidence type="ECO:0000256" key="13">
    <source>
        <dbReference type="PROSITE-ProRule" id="PRU00552"/>
    </source>
</evidence>
<dbReference type="PANTHER" id="PTHR47959">
    <property type="entry name" value="ATP-DEPENDENT RNA HELICASE RHLE-RELATED"/>
    <property type="match status" value="1"/>
</dbReference>
<comment type="similarity">
    <text evidence="11">Belongs to the DEAD box helicase family. DDX56/DBP9 subfamily.</text>
</comment>
<evidence type="ECO:0000259" key="15">
    <source>
        <dbReference type="PROSITE" id="PS51192"/>
    </source>
</evidence>
<feature type="compositionally biased region" description="Basic residues" evidence="14">
    <location>
        <begin position="334"/>
        <end position="343"/>
    </location>
</feature>
<dbReference type="Proteomes" id="UP000801492">
    <property type="component" value="Unassembled WGS sequence"/>
</dbReference>
<dbReference type="GO" id="GO:0016787">
    <property type="term" value="F:hydrolase activity"/>
    <property type="evidence" value="ECO:0007669"/>
    <property type="project" value="UniProtKB-KW"/>
</dbReference>
<keyword evidence="3" id="KW-0690">Ribosome biogenesis</keyword>
<evidence type="ECO:0000256" key="6">
    <source>
        <dbReference type="ARBA" id="ARBA00022801"/>
    </source>
</evidence>
<dbReference type="GO" id="GO:0005524">
    <property type="term" value="F:ATP binding"/>
    <property type="evidence" value="ECO:0007669"/>
    <property type="project" value="UniProtKB-KW"/>
</dbReference>
<dbReference type="EMBL" id="VTPC01004731">
    <property type="protein sequence ID" value="KAF2896811.1"/>
    <property type="molecule type" value="Genomic_DNA"/>
</dbReference>
<dbReference type="SMART" id="SM00490">
    <property type="entry name" value="HELICc"/>
    <property type="match status" value="1"/>
</dbReference>
<evidence type="ECO:0000256" key="11">
    <source>
        <dbReference type="ARBA" id="ARBA00038041"/>
    </source>
</evidence>
<dbReference type="Pfam" id="PF00271">
    <property type="entry name" value="Helicase_C"/>
    <property type="match status" value="2"/>
</dbReference>
<dbReference type="AlphaFoldDB" id="A0A8K0D4E1"/>
<keyword evidence="5" id="KW-0547">Nucleotide-binding</keyword>
<evidence type="ECO:0000256" key="10">
    <source>
        <dbReference type="ARBA" id="ARBA00023242"/>
    </source>
</evidence>
<keyword evidence="8" id="KW-0067">ATP-binding</keyword>
<organism evidence="18 19">
    <name type="scientific">Ignelater luminosus</name>
    <name type="common">Cucubano</name>
    <name type="synonym">Pyrophorus luminosus</name>
    <dbReference type="NCBI Taxonomy" id="2038154"/>
    <lineage>
        <taxon>Eukaryota</taxon>
        <taxon>Metazoa</taxon>
        <taxon>Ecdysozoa</taxon>
        <taxon>Arthropoda</taxon>
        <taxon>Hexapoda</taxon>
        <taxon>Insecta</taxon>
        <taxon>Pterygota</taxon>
        <taxon>Neoptera</taxon>
        <taxon>Endopterygota</taxon>
        <taxon>Coleoptera</taxon>
        <taxon>Polyphaga</taxon>
        <taxon>Elateriformia</taxon>
        <taxon>Elateroidea</taxon>
        <taxon>Elateridae</taxon>
        <taxon>Agrypninae</taxon>
        <taxon>Pyrophorini</taxon>
        <taxon>Ignelater</taxon>
    </lineage>
</organism>
<feature type="domain" description="DEAD-box RNA helicase Q" evidence="17">
    <location>
        <begin position="10"/>
        <end position="38"/>
    </location>
</feature>
<evidence type="ECO:0000256" key="12">
    <source>
        <dbReference type="ARBA" id="ARBA00047984"/>
    </source>
</evidence>
<dbReference type="PROSITE" id="PS51195">
    <property type="entry name" value="Q_MOTIF"/>
    <property type="match status" value="1"/>
</dbReference>
<evidence type="ECO:0000313" key="19">
    <source>
        <dbReference type="Proteomes" id="UP000801492"/>
    </source>
</evidence>
<feature type="region of interest" description="Disordered" evidence="14">
    <location>
        <begin position="320"/>
        <end position="347"/>
    </location>
</feature>
<dbReference type="PROSITE" id="PS51194">
    <property type="entry name" value="HELICASE_CTER"/>
    <property type="match status" value="1"/>
</dbReference>
<evidence type="ECO:0000256" key="7">
    <source>
        <dbReference type="ARBA" id="ARBA00022806"/>
    </source>
</evidence>
<keyword evidence="9" id="KW-0694">RNA-binding</keyword>
<name>A0A8K0D4E1_IGNLU</name>
<dbReference type="EC" id="3.6.4.13" evidence="2"/>
<dbReference type="Pfam" id="PF00270">
    <property type="entry name" value="DEAD"/>
    <property type="match status" value="1"/>
</dbReference>
<proteinExistence type="inferred from homology"/>
<feature type="domain" description="Helicase C-terminal" evidence="16">
    <location>
        <begin position="250"/>
        <end position="429"/>
    </location>
</feature>
<dbReference type="GO" id="GO:0005730">
    <property type="term" value="C:nucleolus"/>
    <property type="evidence" value="ECO:0007669"/>
    <property type="project" value="UniProtKB-SubCell"/>
</dbReference>
<dbReference type="InterPro" id="IPR027417">
    <property type="entry name" value="P-loop_NTPase"/>
</dbReference>
<gene>
    <name evidence="18" type="ORF">ILUMI_09363</name>
</gene>